<feature type="region of interest" description="Disordered" evidence="1">
    <location>
        <begin position="310"/>
        <end position="341"/>
    </location>
</feature>
<evidence type="ECO:0000313" key="2">
    <source>
        <dbReference type="EMBL" id="KAJ4145124.1"/>
    </source>
</evidence>
<name>A0A9W8UHM5_AKAMU</name>
<feature type="region of interest" description="Disordered" evidence="1">
    <location>
        <begin position="233"/>
        <end position="278"/>
    </location>
</feature>
<organism evidence="2 3">
    <name type="scientific">Akanthomyces muscarius</name>
    <name type="common">Entomopathogenic fungus</name>
    <name type="synonym">Lecanicillium muscarium</name>
    <dbReference type="NCBI Taxonomy" id="2231603"/>
    <lineage>
        <taxon>Eukaryota</taxon>
        <taxon>Fungi</taxon>
        <taxon>Dikarya</taxon>
        <taxon>Ascomycota</taxon>
        <taxon>Pezizomycotina</taxon>
        <taxon>Sordariomycetes</taxon>
        <taxon>Hypocreomycetidae</taxon>
        <taxon>Hypocreales</taxon>
        <taxon>Cordycipitaceae</taxon>
        <taxon>Akanthomyces</taxon>
    </lineage>
</organism>
<proteinExistence type="predicted"/>
<reference evidence="2" key="1">
    <citation type="journal article" date="2023" name="Access Microbiol">
        <title>De-novo genome assembly for Akanthomyces muscarius, a biocontrol agent of insect agricultural pests.</title>
        <authorList>
            <person name="Erdos Z."/>
            <person name="Studholme D.J."/>
            <person name="Raymond B."/>
            <person name="Sharma M."/>
        </authorList>
    </citation>
    <scope>NUCLEOTIDE SEQUENCE</scope>
    <source>
        <strain evidence="2">Ve6</strain>
    </source>
</reference>
<keyword evidence="3" id="KW-1185">Reference proteome</keyword>
<dbReference type="GeneID" id="80891142"/>
<dbReference type="AlphaFoldDB" id="A0A9W8UHM5"/>
<evidence type="ECO:0000256" key="1">
    <source>
        <dbReference type="SAM" id="MobiDB-lite"/>
    </source>
</evidence>
<dbReference type="EMBL" id="JAJHUN010000011">
    <property type="protein sequence ID" value="KAJ4145124.1"/>
    <property type="molecule type" value="Genomic_DNA"/>
</dbReference>
<evidence type="ECO:0000313" key="3">
    <source>
        <dbReference type="Proteomes" id="UP001144673"/>
    </source>
</evidence>
<feature type="compositionally biased region" description="Low complexity" evidence="1">
    <location>
        <begin position="249"/>
        <end position="258"/>
    </location>
</feature>
<dbReference type="Proteomes" id="UP001144673">
    <property type="component" value="Chromosome 2"/>
</dbReference>
<protein>
    <submittedName>
        <fullName evidence="2">Uncharacterized protein</fullName>
    </submittedName>
</protein>
<dbReference type="RefSeq" id="XP_056048794.1">
    <property type="nucleotide sequence ID" value="XM_056195135.1"/>
</dbReference>
<dbReference type="KEGG" id="amus:LMH87_003983"/>
<gene>
    <name evidence="2" type="ORF">LMH87_003983</name>
</gene>
<feature type="compositionally biased region" description="Polar residues" evidence="1">
    <location>
        <begin position="330"/>
        <end position="340"/>
    </location>
</feature>
<sequence length="584" mass="64770">MVWPDQSRQSFHGMTTEGYAARFIKAMQSLLDERDASKIDTLAQRLSPFRIDLQHKHVLDTLTIEPTLVFEENQQPAQIDTLDPSCLSYMTPNRSVCSRGNQDDTTGPTQEESIFVPAVEATTTHRFLPILGSLVHSESTTEDESMDTTVDCSATTQTDECSQETARTPESFFTISDGAMLRPVSRQESLSAGASGHPLSHWCQDTVDGYYAFDEGLRVEAVPHALQYNQGAVTTPYSHPTHSSPPPLHSVSISSELQQQEEEPERSQAKGRLTRQSAVMASSSVTATSIMANEAANLTNARVGHPSAISQRANSMRAAPSAVSLDDTTRQTTPGSSRGALSNEAVQKVVFTAHTCISIQSIQFLETNLERWCRNGLWRNSSPLNMTTSLSGYEKLQRAYSFVCRLDTRMSEDAIRSRMAMVTLHLEYENTWKTKPSKPNGASTSVGRGHTSSIIDRILESVHKNWAECEPRERAALRTKFHEWKRFGKRWWQLASILGPSIMLLSSARFAGMIKNTTITTAMLSALGRRIEATEPHIMSALRLADPVTKSLFCNKGYENHDIKLLLAQLRETGAHLREAGVVH</sequence>
<accession>A0A9W8UHM5</accession>
<comment type="caution">
    <text evidence="2">The sequence shown here is derived from an EMBL/GenBank/DDBJ whole genome shotgun (WGS) entry which is preliminary data.</text>
</comment>